<comment type="caution">
    <text evidence="1">The sequence shown here is derived from an EMBL/GenBank/DDBJ whole genome shotgun (WGS) entry which is preliminary data.</text>
</comment>
<reference evidence="1" key="1">
    <citation type="submission" date="2020-08" db="EMBL/GenBank/DDBJ databases">
        <title>Plant Genome Project.</title>
        <authorList>
            <person name="Zhang R.-G."/>
        </authorList>
    </citation>
    <scope>NUCLEOTIDE SEQUENCE</scope>
    <source>
        <strain evidence="1">WSP0</strain>
        <tissue evidence="1">Leaf</tissue>
    </source>
</reference>
<keyword evidence="2" id="KW-1185">Reference proteome</keyword>
<dbReference type="AlphaFoldDB" id="A0AAV6K956"/>
<dbReference type="Proteomes" id="UP000823749">
    <property type="component" value="Chromosome 5"/>
</dbReference>
<name>A0AAV6K956_9ERIC</name>
<evidence type="ECO:0008006" key="3">
    <source>
        <dbReference type="Google" id="ProtNLM"/>
    </source>
</evidence>
<sequence length="111" mass="12291">MQIGGACCFCNLEVETHLYLFFACSYSTTVWELLMGKNLVQGMPNTLENVLAWFNVHAKGKILQCISLKCSLAAGVYGLWRKRNFRIFQGSATGHDQVAAGIVAGIRDFLN</sequence>
<organism evidence="1 2">
    <name type="scientific">Rhododendron griersonianum</name>
    <dbReference type="NCBI Taxonomy" id="479676"/>
    <lineage>
        <taxon>Eukaryota</taxon>
        <taxon>Viridiplantae</taxon>
        <taxon>Streptophyta</taxon>
        <taxon>Embryophyta</taxon>
        <taxon>Tracheophyta</taxon>
        <taxon>Spermatophyta</taxon>
        <taxon>Magnoliopsida</taxon>
        <taxon>eudicotyledons</taxon>
        <taxon>Gunneridae</taxon>
        <taxon>Pentapetalae</taxon>
        <taxon>asterids</taxon>
        <taxon>Ericales</taxon>
        <taxon>Ericaceae</taxon>
        <taxon>Ericoideae</taxon>
        <taxon>Rhodoreae</taxon>
        <taxon>Rhododendron</taxon>
    </lineage>
</organism>
<protein>
    <recommendedName>
        <fullName evidence="3">Reverse transcriptase zinc-binding domain-containing protein</fullName>
    </recommendedName>
</protein>
<proteinExistence type="predicted"/>
<accession>A0AAV6K956</accession>
<evidence type="ECO:0000313" key="1">
    <source>
        <dbReference type="EMBL" id="KAG5548864.1"/>
    </source>
</evidence>
<dbReference type="EMBL" id="JACTNZ010000005">
    <property type="protein sequence ID" value="KAG5548864.1"/>
    <property type="molecule type" value="Genomic_DNA"/>
</dbReference>
<evidence type="ECO:0000313" key="2">
    <source>
        <dbReference type="Proteomes" id="UP000823749"/>
    </source>
</evidence>
<gene>
    <name evidence="1" type="ORF">RHGRI_014278</name>
</gene>